<proteinExistence type="predicted"/>
<evidence type="ECO:0000313" key="1">
    <source>
        <dbReference type="EMBL" id="KAI3721656.1"/>
    </source>
</evidence>
<dbReference type="Proteomes" id="UP001055811">
    <property type="component" value="Linkage Group LG06"/>
</dbReference>
<dbReference type="EMBL" id="CM042014">
    <property type="protein sequence ID" value="KAI3721656.1"/>
    <property type="molecule type" value="Genomic_DNA"/>
</dbReference>
<organism evidence="1 2">
    <name type="scientific">Cichorium intybus</name>
    <name type="common">Chicory</name>
    <dbReference type="NCBI Taxonomy" id="13427"/>
    <lineage>
        <taxon>Eukaryota</taxon>
        <taxon>Viridiplantae</taxon>
        <taxon>Streptophyta</taxon>
        <taxon>Embryophyta</taxon>
        <taxon>Tracheophyta</taxon>
        <taxon>Spermatophyta</taxon>
        <taxon>Magnoliopsida</taxon>
        <taxon>eudicotyledons</taxon>
        <taxon>Gunneridae</taxon>
        <taxon>Pentapetalae</taxon>
        <taxon>asterids</taxon>
        <taxon>campanulids</taxon>
        <taxon>Asterales</taxon>
        <taxon>Asteraceae</taxon>
        <taxon>Cichorioideae</taxon>
        <taxon>Cichorieae</taxon>
        <taxon>Cichoriinae</taxon>
        <taxon>Cichorium</taxon>
    </lineage>
</organism>
<reference evidence="1 2" key="2">
    <citation type="journal article" date="2022" name="Mol. Ecol. Resour.">
        <title>The genomes of chicory, endive, great burdock and yacon provide insights into Asteraceae paleo-polyploidization history and plant inulin production.</title>
        <authorList>
            <person name="Fan W."/>
            <person name="Wang S."/>
            <person name="Wang H."/>
            <person name="Wang A."/>
            <person name="Jiang F."/>
            <person name="Liu H."/>
            <person name="Zhao H."/>
            <person name="Xu D."/>
            <person name="Zhang Y."/>
        </authorList>
    </citation>
    <scope>NUCLEOTIDE SEQUENCE [LARGE SCALE GENOMIC DNA]</scope>
    <source>
        <strain evidence="2">cv. Punajuju</strain>
        <tissue evidence="1">Leaves</tissue>
    </source>
</reference>
<protein>
    <submittedName>
        <fullName evidence="1">Uncharacterized protein</fullName>
    </submittedName>
</protein>
<accession>A0ACB9BHH5</accession>
<sequence length="120" mass="14055">MPPVVNKEIGRNIDYRLDRKRPRVRETEDDGGGEKLYQSVVVSERNVKPETRKEARIVFTNTSRHIHTSSLTFLSPKIFFQISLKSKCASRFPHLKLQKQLHQILKTPFDFTPNRTTTYL</sequence>
<reference evidence="2" key="1">
    <citation type="journal article" date="2022" name="Mol. Ecol. Resour.">
        <title>The genomes of chicory, endive, great burdock and yacon provide insights into Asteraceae palaeo-polyploidization history and plant inulin production.</title>
        <authorList>
            <person name="Fan W."/>
            <person name="Wang S."/>
            <person name="Wang H."/>
            <person name="Wang A."/>
            <person name="Jiang F."/>
            <person name="Liu H."/>
            <person name="Zhao H."/>
            <person name="Xu D."/>
            <person name="Zhang Y."/>
        </authorList>
    </citation>
    <scope>NUCLEOTIDE SEQUENCE [LARGE SCALE GENOMIC DNA]</scope>
    <source>
        <strain evidence="2">cv. Punajuju</strain>
    </source>
</reference>
<name>A0ACB9BHH5_CICIN</name>
<evidence type="ECO:0000313" key="2">
    <source>
        <dbReference type="Proteomes" id="UP001055811"/>
    </source>
</evidence>
<gene>
    <name evidence="1" type="ORF">L2E82_32673</name>
</gene>
<comment type="caution">
    <text evidence="1">The sequence shown here is derived from an EMBL/GenBank/DDBJ whole genome shotgun (WGS) entry which is preliminary data.</text>
</comment>
<keyword evidence="2" id="KW-1185">Reference proteome</keyword>